<comment type="caution">
    <text evidence="3">The sequence shown here is derived from an EMBL/GenBank/DDBJ whole genome shotgun (WGS) entry which is preliminary data.</text>
</comment>
<proteinExistence type="predicted"/>
<keyword evidence="3" id="KW-0378">Hydrolase</keyword>
<evidence type="ECO:0000313" key="4">
    <source>
        <dbReference type="Proteomes" id="UP001609175"/>
    </source>
</evidence>
<evidence type="ECO:0000259" key="2">
    <source>
        <dbReference type="Pfam" id="PF00561"/>
    </source>
</evidence>
<dbReference type="InterPro" id="IPR000639">
    <property type="entry name" value="Epox_hydrolase-like"/>
</dbReference>
<dbReference type="SUPFAM" id="SSF53474">
    <property type="entry name" value="alpha/beta-Hydrolases"/>
    <property type="match status" value="1"/>
</dbReference>
<feature type="domain" description="AB hydrolase-1" evidence="2">
    <location>
        <begin position="24"/>
        <end position="264"/>
    </location>
</feature>
<gene>
    <name evidence="3" type="ORF">ACHIPZ_18265</name>
</gene>
<dbReference type="PANTHER" id="PTHR43433:SF5">
    <property type="entry name" value="AB HYDROLASE-1 DOMAIN-CONTAINING PROTEIN"/>
    <property type="match status" value="1"/>
</dbReference>
<keyword evidence="1" id="KW-0575">Peroxidase</keyword>
<dbReference type="InterPro" id="IPR029058">
    <property type="entry name" value="AB_hydrolase_fold"/>
</dbReference>
<dbReference type="InterPro" id="IPR050471">
    <property type="entry name" value="AB_hydrolase"/>
</dbReference>
<reference evidence="3 4" key="1">
    <citation type="submission" date="2024-10" db="EMBL/GenBank/DDBJ databases">
        <authorList>
            <person name="Riesco R."/>
        </authorList>
    </citation>
    <scope>NUCLEOTIDE SEQUENCE [LARGE SCALE GENOMIC DNA]</scope>
    <source>
        <strain evidence="3 4">NCIMB 15449</strain>
    </source>
</reference>
<organism evidence="3 4">
    <name type="scientific">Antrihabitans spumae</name>
    <dbReference type="NCBI Taxonomy" id="3373370"/>
    <lineage>
        <taxon>Bacteria</taxon>
        <taxon>Bacillati</taxon>
        <taxon>Actinomycetota</taxon>
        <taxon>Actinomycetes</taxon>
        <taxon>Mycobacteriales</taxon>
        <taxon>Nocardiaceae</taxon>
        <taxon>Antrihabitans</taxon>
    </lineage>
</organism>
<keyword evidence="1" id="KW-0560">Oxidoreductase</keyword>
<dbReference type="GO" id="GO:0016787">
    <property type="term" value="F:hydrolase activity"/>
    <property type="evidence" value="ECO:0007669"/>
    <property type="project" value="UniProtKB-KW"/>
</dbReference>
<evidence type="ECO:0000256" key="1">
    <source>
        <dbReference type="ARBA" id="ARBA00022559"/>
    </source>
</evidence>
<dbReference type="Pfam" id="PF00561">
    <property type="entry name" value="Abhydrolase_1"/>
    <property type="match status" value="1"/>
</dbReference>
<dbReference type="Gene3D" id="3.40.50.1820">
    <property type="entry name" value="alpha/beta hydrolase"/>
    <property type="match status" value="1"/>
</dbReference>
<dbReference type="EMBL" id="JBIMSO010000059">
    <property type="protein sequence ID" value="MFH5210129.1"/>
    <property type="molecule type" value="Genomic_DNA"/>
</dbReference>
<dbReference type="RefSeq" id="WP_395115800.1">
    <property type="nucleotide sequence ID" value="NZ_JBIMSO010000059.1"/>
</dbReference>
<dbReference type="PRINTS" id="PR00412">
    <property type="entry name" value="EPOXHYDRLASE"/>
</dbReference>
<dbReference type="PANTHER" id="PTHR43433">
    <property type="entry name" value="HYDROLASE, ALPHA/BETA FOLD FAMILY PROTEIN"/>
    <property type="match status" value="1"/>
</dbReference>
<evidence type="ECO:0000313" key="3">
    <source>
        <dbReference type="EMBL" id="MFH5210129.1"/>
    </source>
</evidence>
<name>A0ABW7JQR6_9NOCA</name>
<dbReference type="Proteomes" id="UP001609175">
    <property type="component" value="Unassembled WGS sequence"/>
</dbReference>
<protein>
    <submittedName>
        <fullName evidence="3">Alpha/beta fold hydrolase</fullName>
    </submittedName>
</protein>
<sequence length="282" mass="29768">MAIDSVNVGGLRIGFERTGAGPALLLIGGTGMPPIAWQACGLRDALVEAGFDVVAYASRGVAPSDAPPAPYSIPDLAADAAGLLDRLGLKDVVVVGYSLGSFTAEVLAQLRPDLVRAVVLMAGAGPLTPLLEAVVQMESDLIATIGRIPAAAAAFQTLLTGLPPATLREDETTVSQWVQMLGMQEQMWTSIEGENGQSAASADWLRDPYRMQALTSIRVPVLVVAFEYDLYFPPRSGRAAVARLPNGEFVEVVGAAHAGLMTHPERTREVLMEFVNRSKASS</sequence>
<dbReference type="InterPro" id="IPR000073">
    <property type="entry name" value="AB_hydrolase_1"/>
</dbReference>
<accession>A0ABW7JQR6</accession>